<keyword evidence="2" id="KW-1185">Reference proteome</keyword>
<evidence type="ECO:0000313" key="1">
    <source>
        <dbReference type="EMBL" id="GIZ02619.1"/>
    </source>
</evidence>
<dbReference type="EMBL" id="BPLR01001482">
    <property type="protein sequence ID" value="GIZ02619.1"/>
    <property type="molecule type" value="Genomic_DNA"/>
</dbReference>
<dbReference type="Proteomes" id="UP001054945">
    <property type="component" value="Unassembled WGS sequence"/>
</dbReference>
<comment type="caution">
    <text evidence="1">The sequence shown here is derived from an EMBL/GenBank/DDBJ whole genome shotgun (WGS) entry which is preliminary data.</text>
</comment>
<evidence type="ECO:0000313" key="2">
    <source>
        <dbReference type="Proteomes" id="UP001054945"/>
    </source>
</evidence>
<sequence>MKYLCKRKPQTLVFKLYHHVLLFSQNPSLLVLYTVINYTNCTANTKCLLNGLGIDVSFRLTRALCSLAGMMNANGKVVLSSKTVLFTLLFTPLLMNAVHSCSAVHSFVNEFCGRFEAWTECL</sequence>
<protein>
    <recommendedName>
        <fullName evidence="3">Secreted protein</fullName>
    </recommendedName>
</protein>
<accession>A0AAV4Y900</accession>
<name>A0AAV4Y900_CAEEX</name>
<organism evidence="1 2">
    <name type="scientific">Caerostris extrusa</name>
    <name type="common">Bark spider</name>
    <name type="synonym">Caerostris bankana</name>
    <dbReference type="NCBI Taxonomy" id="172846"/>
    <lineage>
        <taxon>Eukaryota</taxon>
        <taxon>Metazoa</taxon>
        <taxon>Ecdysozoa</taxon>
        <taxon>Arthropoda</taxon>
        <taxon>Chelicerata</taxon>
        <taxon>Arachnida</taxon>
        <taxon>Araneae</taxon>
        <taxon>Araneomorphae</taxon>
        <taxon>Entelegynae</taxon>
        <taxon>Araneoidea</taxon>
        <taxon>Araneidae</taxon>
        <taxon>Caerostris</taxon>
    </lineage>
</organism>
<proteinExistence type="predicted"/>
<dbReference type="AlphaFoldDB" id="A0AAV4Y900"/>
<reference evidence="1 2" key="1">
    <citation type="submission" date="2021-06" db="EMBL/GenBank/DDBJ databases">
        <title>Caerostris extrusa draft genome.</title>
        <authorList>
            <person name="Kono N."/>
            <person name="Arakawa K."/>
        </authorList>
    </citation>
    <scope>NUCLEOTIDE SEQUENCE [LARGE SCALE GENOMIC DNA]</scope>
</reference>
<gene>
    <name evidence="1" type="ORF">CEXT_12021</name>
</gene>
<evidence type="ECO:0008006" key="3">
    <source>
        <dbReference type="Google" id="ProtNLM"/>
    </source>
</evidence>